<dbReference type="AlphaFoldDB" id="H2XQN7"/>
<keyword evidence="2" id="KW-1185">Reference proteome</keyword>
<protein>
    <submittedName>
        <fullName evidence="1">Uncharacterized protein</fullName>
    </submittedName>
</protein>
<evidence type="ECO:0000313" key="2">
    <source>
        <dbReference type="Proteomes" id="UP000008144"/>
    </source>
</evidence>
<evidence type="ECO:0000313" key="1">
    <source>
        <dbReference type="Ensembl" id="ENSCINP00000031971.1"/>
    </source>
</evidence>
<name>H2XQN7_CIOIN</name>
<reference evidence="1" key="4">
    <citation type="submission" date="2025-09" db="UniProtKB">
        <authorList>
            <consortium name="Ensembl"/>
        </authorList>
    </citation>
    <scope>IDENTIFICATION</scope>
</reference>
<sequence length="58" mass="6870">MREEHYYSRIFTAKKAAPFENVNLVKLISMFGYYKFIYICSIQYLPIDVQTLPVSCII</sequence>
<reference evidence="1" key="2">
    <citation type="journal article" date="2008" name="Genome Biol.">
        <title>Improved genome assembly and evidence-based global gene model set for the chordate Ciona intestinalis: new insight into intron and operon populations.</title>
        <authorList>
            <person name="Satou Y."/>
            <person name="Mineta K."/>
            <person name="Ogasawara M."/>
            <person name="Sasakura Y."/>
            <person name="Shoguchi E."/>
            <person name="Ueno K."/>
            <person name="Yamada L."/>
            <person name="Matsumoto J."/>
            <person name="Wasserscheid J."/>
            <person name="Dewar K."/>
            <person name="Wiley G.B."/>
            <person name="Macmil S.L."/>
            <person name="Roe B.A."/>
            <person name="Zeller R.W."/>
            <person name="Hastings K.E."/>
            <person name="Lemaire P."/>
            <person name="Lindquist E."/>
            <person name="Endo T."/>
            <person name="Hotta K."/>
            <person name="Inaba K."/>
        </authorList>
    </citation>
    <scope>NUCLEOTIDE SEQUENCE [LARGE SCALE GENOMIC DNA]</scope>
    <source>
        <strain evidence="1">wild type</strain>
    </source>
</reference>
<dbReference type="InParanoid" id="H2XQN7"/>
<reference evidence="1" key="3">
    <citation type="submission" date="2025-08" db="UniProtKB">
        <authorList>
            <consortium name="Ensembl"/>
        </authorList>
    </citation>
    <scope>IDENTIFICATION</scope>
</reference>
<organism evidence="1 2">
    <name type="scientific">Ciona intestinalis</name>
    <name type="common">Transparent sea squirt</name>
    <name type="synonym">Ascidia intestinalis</name>
    <dbReference type="NCBI Taxonomy" id="7719"/>
    <lineage>
        <taxon>Eukaryota</taxon>
        <taxon>Metazoa</taxon>
        <taxon>Chordata</taxon>
        <taxon>Tunicata</taxon>
        <taxon>Ascidiacea</taxon>
        <taxon>Phlebobranchia</taxon>
        <taxon>Cionidae</taxon>
        <taxon>Ciona</taxon>
    </lineage>
</organism>
<dbReference type="HOGENOM" id="CLU_2978424_0_0_1"/>
<dbReference type="EMBL" id="EAAA01001364">
    <property type="status" value="NOT_ANNOTATED_CDS"/>
    <property type="molecule type" value="Genomic_DNA"/>
</dbReference>
<accession>H2XQN7</accession>
<dbReference type="Proteomes" id="UP000008144">
    <property type="component" value="Chromosome 2"/>
</dbReference>
<proteinExistence type="predicted"/>
<dbReference type="Ensembl" id="ENSCINT00000034094.1">
    <property type="protein sequence ID" value="ENSCINP00000031971.1"/>
    <property type="gene ID" value="ENSCING00000018560.1"/>
</dbReference>
<reference evidence="2" key="1">
    <citation type="journal article" date="2002" name="Science">
        <title>The draft genome of Ciona intestinalis: insights into chordate and vertebrate origins.</title>
        <authorList>
            <person name="Dehal P."/>
            <person name="Satou Y."/>
            <person name="Campbell R.K."/>
            <person name="Chapman J."/>
            <person name="Degnan B."/>
            <person name="De Tomaso A."/>
            <person name="Davidson B."/>
            <person name="Di Gregorio A."/>
            <person name="Gelpke M."/>
            <person name="Goodstein D.M."/>
            <person name="Harafuji N."/>
            <person name="Hastings K.E."/>
            <person name="Ho I."/>
            <person name="Hotta K."/>
            <person name="Huang W."/>
            <person name="Kawashima T."/>
            <person name="Lemaire P."/>
            <person name="Martinez D."/>
            <person name="Meinertzhagen I.A."/>
            <person name="Necula S."/>
            <person name="Nonaka M."/>
            <person name="Putnam N."/>
            <person name="Rash S."/>
            <person name="Saiga H."/>
            <person name="Satake M."/>
            <person name="Terry A."/>
            <person name="Yamada L."/>
            <person name="Wang H.G."/>
            <person name="Awazu S."/>
            <person name="Azumi K."/>
            <person name="Boore J."/>
            <person name="Branno M."/>
            <person name="Chin-Bow S."/>
            <person name="DeSantis R."/>
            <person name="Doyle S."/>
            <person name="Francino P."/>
            <person name="Keys D.N."/>
            <person name="Haga S."/>
            <person name="Hayashi H."/>
            <person name="Hino K."/>
            <person name="Imai K.S."/>
            <person name="Inaba K."/>
            <person name="Kano S."/>
            <person name="Kobayashi K."/>
            <person name="Kobayashi M."/>
            <person name="Lee B.I."/>
            <person name="Makabe K.W."/>
            <person name="Manohar C."/>
            <person name="Matassi G."/>
            <person name="Medina M."/>
            <person name="Mochizuki Y."/>
            <person name="Mount S."/>
            <person name="Morishita T."/>
            <person name="Miura S."/>
            <person name="Nakayama A."/>
            <person name="Nishizaka S."/>
            <person name="Nomoto H."/>
            <person name="Ohta F."/>
            <person name="Oishi K."/>
            <person name="Rigoutsos I."/>
            <person name="Sano M."/>
            <person name="Sasaki A."/>
            <person name="Sasakura Y."/>
            <person name="Shoguchi E."/>
            <person name="Shin-i T."/>
            <person name="Spagnuolo A."/>
            <person name="Stainier D."/>
            <person name="Suzuki M.M."/>
            <person name="Tassy O."/>
            <person name="Takatori N."/>
            <person name="Tokuoka M."/>
            <person name="Yagi K."/>
            <person name="Yoshizaki F."/>
            <person name="Wada S."/>
            <person name="Zhang C."/>
            <person name="Hyatt P.D."/>
            <person name="Larimer F."/>
            <person name="Detter C."/>
            <person name="Doggett N."/>
            <person name="Glavina T."/>
            <person name="Hawkins T."/>
            <person name="Richardson P."/>
            <person name="Lucas S."/>
            <person name="Kohara Y."/>
            <person name="Levine M."/>
            <person name="Satoh N."/>
            <person name="Rokhsar D.S."/>
        </authorList>
    </citation>
    <scope>NUCLEOTIDE SEQUENCE [LARGE SCALE GENOMIC DNA]</scope>
</reference>